<gene>
    <name evidence="1" type="ORF">PAF17_15840</name>
</gene>
<sequence length="72" mass="8153">MMTPGFHPSPAHIKRLERCEAIVAECVAENPELIPVFERIEEELTKARASAVKDPLSKARMLAEQRRQARAQ</sequence>
<keyword evidence="2" id="KW-1185">Reference proteome</keyword>
<dbReference type="RefSeq" id="WP_271890079.1">
    <property type="nucleotide sequence ID" value="NZ_JAQBIE010000024.1"/>
</dbReference>
<protein>
    <submittedName>
        <fullName evidence="1">Uncharacterized protein</fullName>
    </submittedName>
</protein>
<comment type="caution">
    <text evidence="1">The sequence shown here is derived from an EMBL/GenBank/DDBJ whole genome shotgun (WGS) entry which is preliminary data.</text>
</comment>
<accession>A0ABT4ZHY2</accession>
<evidence type="ECO:0000313" key="1">
    <source>
        <dbReference type="EMBL" id="MDB6178963.1"/>
    </source>
</evidence>
<name>A0ABT4ZHY2_9RHOB</name>
<reference evidence="1" key="1">
    <citation type="submission" date="2022-12" db="EMBL/GenBank/DDBJ databases">
        <title>Paracoccus onchidii sp. nov., isolated from a marine invertebrate from the South China Sea.</title>
        <authorList>
            <person name="Xu S."/>
            <person name="Liu Z."/>
            <person name="Xu Y."/>
        </authorList>
    </citation>
    <scope>NUCLEOTIDE SEQUENCE</scope>
    <source>
        <strain evidence="1">Z330</strain>
    </source>
</reference>
<proteinExistence type="predicted"/>
<evidence type="ECO:0000313" key="2">
    <source>
        <dbReference type="Proteomes" id="UP001165641"/>
    </source>
</evidence>
<dbReference type="EMBL" id="JAQBIE010000024">
    <property type="protein sequence ID" value="MDB6178963.1"/>
    <property type="molecule type" value="Genomic_DNA"/>
</dbReference>
<dbReference type="Proteomes" id="UP001165641">
    <property type="component" value="Unassembled WGS sequence"/>
</dbReference>
<organism evidence="1 2">
    <name type="scientific">Paracoccus onchidii</name>
    <dbReference type="NCBI Taxonomy" id="3017813"/>
    <lineage>
        <taxon>Bacteria</taxon>
        <taxon>Pseudomonadati</taxon>
        <taxon>Pseudomonadota</taxon>
        <taxon>Alphaproteobacteria</taxon>
        <taxon>Rhodobacterales</taxon>
        <taxon>Paracoccaceae</taxon>
        <taxon>Paracoccus</taxon>
    </lineage>
</organism>